<keyword evidence="2" id="KW-1185">Reference proteome</keyword>
<protein>
    <submittedName>
        <fullName evidence="1">Uncharacterized protein</fullName>
    </submittedName>
</protein>
<reference evidence="1 2" key="2">
    <citation type="journal article" date="2022" name="Mol. Ecol. Resour.">
        <title>The genomes of chicory, endive, great burdock and yacon provide insights into Asteraceae paleo-polyploidization history and plant inulin production.</title>
        <authorList>
            <person name="Fan W."/>
            <person name="Wang S."/>
            <person name="Wang H."/>
            <person name="Wang A."/>
            <person name="Jiang F."/>
            <person name="Liu H."/>
            <person name="Zhao H."/>
            <person name="Xu D."/>
            <person name="Zhang Y."/>
        </authorList>
    </citation>
    <scope>NUCLEOTIDE SEQUENCE [LARGE SCALE GENOMIC DNA]</scope>
    <source>
        <strain evidence="2">cv. Yunnan</strain>
        <tissue evidence="1">Leaves</tissue>
    </source>
</reference>
<evidence type="ECO:0000313" key="2">
    <source>
        <dbReference type="Proteomes" id="UP001056120"/>
    </source>
</evidence>
<dbReference type="Proteomes" id="UP001056120">
    <property type="component" value="Linkage Group LG18"/>
</dbReference>
<comment type="caution">
    <text evidence="1">The sequence shown here is derived from an EMBL/GenBank/DDBJ whole genome shotgun (WGS) entry which is preliminary data.</text>
</comment>
<gene>
    <name evidence="1" type="ORF">L1987_54650</name>
</gene>
<organism evidence="1 2">
    <name type="scientific">Smallanthus sonchifolius</name>
    <dbReference type="NCBI Taxonomy" id="185202"/>
    <lineage>
        <taxon>Eukaryota</taxon>
        <taxon>Viridiplantae</taxon>
        <taxon>Streptophyta</taxon>
        <taxon>Embryophyta</taxon>
        <taxon>Tracheophyta</taxon>
        <taxon>Spermatophyta</taxon>
        <taxon>Magnoliopsida</taxon>
        <taxon>eudicotyledons</taxon>
        <taxon>Gunneridae</taxon>
        <taxon>Pentapetalae</taxon>
        <taxon>asterids</taxon>
        <taxon>campanulids</taxon>
        <taxon>Asterales</taxon>
        <taxon>Asteraceae</taxon>
        <taxon>Asteroideae</taxon>
        <taxon>Heliantheae alliance</taxon>
        <taxon>Millerieae</taxon>
        <taxon>Smallanthus</taxon>
    </lineage>
</organism>
<name>A0ACB9E8D8_9ASTR</name>
<reference evidence="2" key="1">
    <citation type="journal article" date="2022" name="Mol. Ecol. Resour.">
        <title>The genomes of chicory, endive, great burdock and yacon provide insights into Asteraceae palaeo-polyploidization history and plant inulin production.</title>
        <authorList>
            <person name="Fan W."/>
            <person name="Wang S."/>
            <person name="Wang H."/>
            <person name="Wang A."/>
            <person name="Jiang F."/>
            <person name="Liu H."/>
            <person name="Zhao H."/>
            <person name="Xu D."/>
            <person name="Zhang Y."/>
        </authorList>
    </citation>
    <scope>NUCLEOTIDE SEQUENCE [LARGE SCALE GENOMIC DNA]</scope>
    <source>
        <strain evidence="2">cv. Yunnan</strain>
    </source>
</reference>
<proteinExistence type="predicted"/>
<evidence type="ECO:0000313" key="1">
    <source>
        <dbReference type="EMBL" id="KAI3754858.1"/>
    </source>
</evidence>
<dbReference type="EMBL" id="CM042035">
    <property type="protein sequence ID" value="KAI3754858.1"/>
    <property type="molecule type" value="Genomic_DNA"/>
</dbReference>
<sequence>MARAFTNEFNLLAKTEPEWKGAALQYREIVDFLNRSRISYAISADPIVSRPYLEQFWETAEHDYMVTPNVIRATVAGHAIAFSEDSIRRVLQFRDLSTDRQPIQTTLWTTVGGKEWDMSVRETMLHIRRCGC</sequence>
<accession>A0ACB9E8D8</accession>